<feature type="transmembrane region" description="Helical" evidence="1">
    <location>
        <begin position="606"/>
        <end position="626"/>
    </location>
</feature>
<feature type="transmembrane region" description="Helical" evidence="1">
    <location>
        <begin position="448"/>
        <end position="472"/>
    </location>
</feature>
<keyword evidence="1" id="KW-0812">Transmembrane</keyword>
<feature type="transmembrane region" description="Helical" evidence="1">
    <location>
        <begin position="478"/>
        <end position="497"/>
    </location>
</feature>
<name>A0A4Z1T5W1_GIAMU</name>
<sequence>MHSRGEDPTIPMLAFLSSTENAALMRIVSLRSDDELAFYKHVFESVNSSLQTFVVQSRQLETQTPDEPHASILRINENGITRMDTIPIDAIASFSVRGYNLMHLTVLGYINTFKMIDFARVRPDAARLLLEMRSTNALQLLPIELSIVCDRHSECARRLVDCRSAALEAGFGDCPTTDVINTYEFLGMMNFVDYERLMQMALQYGSLCVFHKLYRRHSSLRPGTSFDDLVVKYNLHTVAATCLPSLNEIVQLMGTKIIYAYNENGLLPIHTAAFNASIDSLLYLLSLDINLLDSETRDRRISVVECALSSQNQACINIILKIIAERDGPDGVRNHLKHRFGRFGLTAFTLACNYNDLIVIHCCLQYLLPEDLVEYTRDIPEFPTGICPLDLLSFGAQTLNLYLYCITLPISSRRKLNRLLQTAGPNTSEFKSFPVYEIIRRATSIRGIISSIVVQNLVLGMFILSSASFLLLELLSGLTLQIIRALITTGLSAFLWYRSHSRSSLGTRHSIIQRLSEFKTEFSPDERCILSGYTDLSTACTICFSKCEKGEHCAYCKTCIPNRRFHSTFIRTCVSSNNGKYYIGVILTFLCQTAFVYQGRGTLARRLWALVHIITVLLITGDAMNVRI</sequence>
<keyword evidence="3" id="KW-1185">Reference proteome</keyword>
<proteinExistence type="predicted"/>
<evidence type="ECO:0000313" key="3">
    <source>
        <dbReference type="Proteomes" id="UP000315496"/>
    </source>
</evidence>
<keyword evidence="1" id="KW-0472">Membrane</keyword>
<dbReference type="VEuPathDB" id="GiardiaDB:GMRT_10265"/>
<feature type="transmembrane region" description="Helical" evidence="1">
    <location>
        <begin position="581"/>
        <end position="600"/>
    </location>
</feature>
<dbReference type="AlphaFoldDB" id="A0A4Z1T5W1"/>
<dbReference type="InterPro" id="IPR036770">
    <property type="entry name" value="Ankyrin_rpt-contain_sf"/>
</dbReference>
<keyword evidence="1" id="KW-1133">Transmembrane helix</keyword>
<comment type="caution">
    <text evidence="2">The sequence shown here is derived from an EMBL/GenBank/DDBJ whole genome shotgun (WGS) entry which is preliminary data.</text>
</comment>
<organism evidence="2 3">
    <name type="scientific">Giardia muris</name>
    <dbReference type="NCBI Taxonomy" id="5742"/>
    <lineage>
        <taxon>Eukaryota</taxon>
        <taxon>Metamonada</taxon>
        <taxon>Diplomonadida</taxon>
        <taxon>Hexamitidae</taxon>
        <taxon>Giardiinae</taxon>
        <taxon>Giardia</taxon>
    </lineage>
</organism>
<dbReference type="PROSITE" id="PS50216">
    <property type="entry name" value="DHHC"/>
    <property type="match status" value="1"/>
</dbReference>
<evidence type="ECO:0000313" key="2">
    <source>
        <dbReference type="EMBL" id="TNJ29443.1"/>
    </source>
</evidence>
<gene>
    <name evidence="2" type="ORF">GMRT_10265</name>
</gene>
<protein>
    <submittedName>
        <fullName evidence="2">Ankyrin repeat protein 1</fullName>
    </submittedName>
</protein>
<evidence type="ECO:0000256" key="1">
    <source>
        <dbReference type="SAM" id="Phobius"/>
    </source>
</evidence>
<dbReference type="EMBL" id="VDLU01000001">
    <property type="protein sequence ID" value="TNJ29443.1"/>
    <property type="molecule type" value="Genomic_DNA"/>
</dbReference>
<reference evidence="2 3" key="1">
    <citation type="submission" date="2019-05" db="EMBL/GenBank/DDBJ databases">
        <title>The compact genome of Giardia muris reveals important steps in the evolution of intestinal protozoan parasites.</title>
        <authorList>
            <person name="Xu F."/>
            <person name="Jimenez-Gonzalez A."/>
            <person name="Einarsson E."/>
            <person name="Astvaldsson A."/>
            <person name="Peirasmaki D."/>
            <person name="Eckmann L."/>
            <person name="Andersson J.O."/>
            <person name="Svard S.G."/>
            <person name="Jerlstrom-Hultqvist J."/>
        </authorList>
    </citation>
    <scope>NUCLEOTIDE SEQUENCE [LARGE SCALE GENOMIC DNA]</scope>
    <source>
        <strain evidence="2 3">Roberts-Thomson</strain>
    </source>
</reference>
<dbReference type="OrthoDB" id="7729168at2759"/>
<accession>A0A4Z1T5W1</accession>
<dbReference type="SUPFAM" id="SSF48403">
    <property type="entry name" value="Ankyrin repeat"/>
    <property type="match status" value="1"/>
</dbReference>
<dbReference type="Proteomes" id="UP000315496">
    <property type="component" value="Chromosome 1"/>
</dbReference>